<dbReference type="RefSeq" id="WP_303913511.1">
    <property type="nucleotide sequence ID" value="NZ_DYXM01000196.1"/>
</dbReference>
<accession>A0A921F5P1</accession>
<protein>
    <submittedName>
        <fullName evidence="2">Uncharacterized protein</fullName>
    </submittedName>
</protein>
<evidence type="ECO:0000256" key="1">
    <source>
        <dbReference type="SAM" id="Phobius"/>
    </source>
</evidence>
<organism evidence="2 3">
    <name type="scientific">Dietzia timorensis</name>
    <dbReference type="NCBI Taxonomy" id="499555"/>
    <lineage>
        <taxon>Bacteria</taxon>
        <taxon>Bacillati</taxon>
        <taxon>Actinomycetota</taxon>
        <taxon>Actinomycetes</taxon>
        <taxon>Mycobacteriales</taxon>
        <taxon>Dietziaceae</taxon>
        <taxon>Dietzia</taxon>
    </lineage>
</organism>
<gene>
    <name evidence="2" type="ORF">K8V11_10030</name>
</gene>
<comment type="caution">
    <text evidence="2">The sequence shown here is derived from an EMBL/GenBank/DDBJ whole genome shotgun (WGS) entry which is preliminary data.</text>
</comment>
<keyword evidence="1" id="KW-0472">Membrane</keyword>
<evidence type="ECO:0000313" key="3">
    <source>
        <dbReference type="Proteomes" id="UP000776650"/>
    </source>
</evidence>
<proteinExistence type="predicted"/>
<feature type="transmembrane region" description="Helical" evidence="1">
    <location>
        <begin position="53"/>
        <end position="74"/>
    </location>
</feature>
<reference evidence="2" key="2">
    <citation type="submission" date="2021-09" db="EMBL/GenBank/DDBJ databases">
        <authorList>
            <person name="Gilroy R."/>
        </authorList>
    </citation>
    <scope>NUCLEOTIDE SEQUENCE</scope>
    <source>
        <strain evidence="2">ChiGjej1B1-18357</strain>
    </source>
</reference>
<reference evidence="2" key="1">
    <citation type="journal article" date="2021" name="PeerJ">
        <title>Extensive microbial diversity within the chicken gut microbiome revealed by metagenomics and culture.</title>
        <authorList>
            <person name="Gilroy R."/>
            <person name="Ravi A."/>
            <person name="Getino M."/>
            <person name="Pursley I."/>
            <person name="Horton D.L."/>
            <person name="Alikhan N.F."/>
            <person name="Baker D."/>
            <person name="Gharbi K."/>
            <person name="Hall N."/>
            <person name="Watson M."/>
            <person name="Adriaenssens E.M."/>
            <person name="Foster-Nyarko E."/>
            <person name="Jarju S."/>
            <person name="Secka A."/>
            <person name="Antonio M."/>
            <person name="Oren A."/>
            <person name="Chaudhuri R.R."/>
            <person name="La Ragione R."/>
            <person name="Hildebrand F."/>
            <person name="Pallen M.J."/>
        </authorList>
    </citation>
    <scope>NUCLEOTIDE SEQUENCE</scope>
    <source>
        <strain evidence="2">ChiGjej1B1-18357</strain>
    </source>
</reference>
<keyword evidence="1" id="KW-0812">Transmembrane</keyword>
<dbReference type="AlphaFoldDB" id="A0A921F5P1"/>
<evidence type="ECO:0000313" key="2">
    <source>
        <dbReference type="EMBL" id="HJE91333.1"/>
    </source>
</evidence>
<dbReference type="Proteomes" id="UP000776650">
    <property type="component" value="Unassembled WGS sequence"/>
</dbReference>
<name>A0A921F5P1_9ACTN</name>
<sequence length="93" mass="10095">MAEERSKEPDSRDLLAFSGSLHSALIASSIAIIIGSIAFGITGTDFFDLWEKLLPIVALTFAGTYLGTAIGHGIEVRMLRKRFGTRPLGQRES</sequence>
<dbReference type="EMBL" id="DYXM01000196">
    <property type="protein sequence ID" value="HJE91333.1"/>
    <property type="molecule type" value="Genomic_DNA"/>
</dbReference>
<feature type="transmembrane region" description="Helical" evidence="1">
    <location>
        <begin position="21"/>
        <end position="41"/>
    </location>
</feature>
<keyword evidence="1" id="KW-1133">Transmembrane helix</keyword>